<reference evidence="13 14" key="1">
    <citation type="submission" date="2015-07" db="EMBL/GenBank/DDBJ databases">
        <title>The genome of Dufourea novaeangliae.</title>
        <authorList>
            <person name="Pan H."/>
            <person name="Kapheim K."/>
        </authorList>
    </citation>
    <scope>NUCLEOTIDE SEQUENCE [LARGE SCALE GENOMIC DNA]</scope>
    <source>
        <strain evidence="13">0120121106</strain>
        <tissue evidence="13">Whole body</tissue>
    </source>
</reference>
<dbReference type="SUPFAM" id="SSF49329">
    <property type="entry name" value="Cu,Zn superoxide dismutase-like"/>
    <property type="match status" value="1"/>
</dbReference>
<dbReference type="InterPro" id="IPR036423">
    <property type="entry name" value="SOD-like_Cu/Zn_dom_sf"/>
</dbReference>
<dbReference type="GO" id="GO:0004784">
    <property type="term" value="F:superoxide dismutase activity"/>
    <property type="evidence" value="ECO:0007669"/>
    <property type="project" value="UniProtKB-EC"/>
</dbReference>
<dbReference type="STRING" id="178035.A0A154PT35"/>
<organism evidence="13 14">
    <name type="scientific">Dufourea novaeangliae</name>
    <name type="common">Sweat bee</name>
    <dbReference type="NCBI Taxonomy" id="178035"/>
    <lineage>
        <taxon>Eukaryota</taxon>
        <taxon>Metazoa</taxon>
        <taxon>Ecdysozoa</taxon>
        <taxon>Arthropoda</taxon>
        <taxon>Hexapoda</taxon>
        <taxon>Insecta</taxon>
        <taxon>Pterygota</taxon>
        <taxon>Neoptera</taxon>
        <taxon>Endopterygota</taxon>
        <taxon>Hymenoptera</taxon>
        <taxon>Apocrita</taxon>
        <taxon>Aculeata</taxon>
        <taxon>Apoidea</taxon>
        <taxon>Anthophila</taxon>
        <taxon>Halictidae</taxon>
        <taxon>Rophitinae</taxon>
        <taxon>Dufourea</taxon>
    </lineage>
</organism>
<evidence type="ECO:0000256" key="11">
    <source>
        <dbReference type="ARBA" id="ARBA00049204"/>
    </source>
</evidence>
<evidence type="ECO:0000313" key="13">
    <source>
        <dbReference type="EMBL" id="KZC15062.1"/>
    </source>
</evidence>
<dbReference type="PANTHER" id="PTHR10003">
    <property type="entry name" value="SUPEROXIDE DISMUTASE CU-ZN -RELATED"/>
    <property type="match status" value="1"/>
</dbReference>
<keyword evidence="7" id="KW-0049">Antioxidant</keyword>
<evidence type="ECO:0000259" key="12">
    <source>
        <dbReference type="Pfam" id="PF00080"/>
    </source>
</evidence>
<proteinExistence type="inferred from homology"/>
<dbReference type="PROSITE" id="PS00332">
    <property type="entry name" value="SOD_CU_ZN_2"/>
    <property type="match status" value="1"/>
</dbReference>
<dbReference type="InterPro" id="IPR018152">
    <property type="entry name" value="SOD_Cu/Zn_BS"/>
</dbReference>
<evidence type="ECO:0000256" key="10">
    <source>
        <dbReference type="ARBA" id="ARBA00023157"/>
    </source>
</evidence>
<comment type="cofactor">
    <cofactor evidence="2">
        <name>Zn(2+)</name>
        <dbReference type="ChEBI" id="CHEBI:29105"/>
    </cofactor>
</comment>
<comment type="similarity">
    <text evidence="3">Belongs to the Cu-Zn superoxide dismutase family.</text>
</comment>
<keyword evidence="6" id="KW-0862">Zinc</keyword>
<dbReference type="OrthoDB" id="2015551at2759"/>
<sequence>LRAVVHLTPDNVEIANVTGYLILTQDEESCPVKMTGKIYGLSEGLHGFHVHEKGDIRQGCLSAGPHFNPTKVTHGGQRSPVRHVGDLGNILANAHGEASVDITDSLISLAGPHNILGRAIVVHAGEDDLGLGMSPDSLTTGNSGGRVACGTISAS</sequence>
<evidence type="ECO:0000256" key="6">
    <source>
        <dbReference type="ARBA" id="ARBA00022833"/>
    </source>
</evidence>
<dbReference type="InterPro" id="IPR024134">
    <property type="entry name" value="SOD_Cu/Zn_/chaperone"/>
</dbReference>
<feature type="non-terminal residue" evidence="13">
    <location>
        <position position="1"/>
    </location>
</feature>
<evidence type="ECO:0000256" key="8">
    <source>
        <dbReference type="ARBA" id="ARBA00023002"/>
    </source>
</evidence>
<dbReference type="PRINTS" id="PR00068">
    <property type="entry name" value="CUZNDISMTASE"/>
</dbReference>
<dbReference type="GO" id="GO:0005507">
    <property type="term" value="F:copper ion binding"/>
    <property type="evidence" value="ECO:0007669"/>
    <property type="project" value="InterPro"/>
</dbReference>
<dbReference type="Gene3D" id="2.60.40.200">
    <property type="entry name" value="Superoxide dismutase, copper/zinc binding domain"/>
    <property type="match status" value="1"/>
</dbReference>
<keyword evidence="5" id="KW-0479">Metal-binding</keyword>
<name>A0A154PT35_DUFNO</name>
<dbReference type="InterPro" id="IPR001424">
    <property type="entry name" value="SOD_Cu_Zn_dom"/>
</dbReference>
<comment type="catalytic activity">
    <reaction evidence="11">
        <text>2 superoxide + 2 H(+) = H2O2 + O2</text>
        <dbReference type="Rhea" id="RHEA:20696"/>
        <dbReference type="ChEBI" id="CHEBI:15378"/>
        <dbReference type="ChEBI" id="CHEBI:15379"/>
        <dbReference type="ChEBI" id="CHEBI:16240"/>
        <dbReference type="ChEBI" id="CHEBI:18421"/>
        <dbReference type="EC" id="1.15.1.1"/>
    </reaction>
</comment>
<comment type="cofactor">
    <cofactor evidence="1">
        <name>Cu cation</name>
        <dbReference type="ChEBI" id="CHEBI:23378"/>
    </cofactor>
</comment>
<dbReference type="CDD" id="cd00305">
    <property type="entry name" value="Cu-Zn_Superoxide_Dismutase"/>
    <property type="match status" value="1"/>
</dbReference>
<gene>
    <name evidence="13" type="ORF">WN55_09364</name>
</gene>
<dbReference type="FunFam" id="2.60.40.200:FF:000013">
    <property type="entry name" value="Superoxide dismutase [Cu-Zn]"/>
    <property type="match status" value="1"/>
</dbReference>
<protein>
    <recommendedName>
        <fullName evidence="4">superoxide dismutase</fullName>
        <ecNumber evidence="4">1.15.1.1</ecNumber>
    </recommendedName>
</protein>
<evidence type="ECO:0000256" key="3">
    <source>
        <dbReference type="ARBA" id="ARBA00010457"/>
    </source>
</evidence>
<feature type="domain" description="Superoxide dismutase copper/zinc binding" evidence="12">
    <location>
        <begin position="17"/>
        <end position="152"/>
    </location>
</feature>
<accession>A0A154PT35</accession>
<dbReference type="Pfam" id="PF00080">
    <property type="entry name" value="Sod_Cu"/>
    <property type="match status" value="1"/>
</dbReference>
<dbReference type="AlphaFoldDB" id="A0A154PT35"/>
<keyword evidence="14" id="KW-1185">Reference proteome</keyword>
<keyword evidence="8" id="KW-0560">Oxidoreductase</keyword>
<dbReference type="EC" id="1.15.1.1" evidence="4"/>
<evidence type="ECO:0000256" key="2">
    <source>
        <dbReference type="ARBA" id="ARBA00001947"/>
    </source>
</evidence>
<evidence type="ECO:0000256" key="9">
    <source>
        <dbReference type="ARBA" id="ARBA00023008"/>
    </source>
</evidence>
<keyword evidence="9" id="KW-0186">Copper</keyword>
<dbReference type="Proteomes" id="UP000076502">
    <property type="component" value="Unassembled WGS sequence"/>
</dbReference>
<evidence type="ECO:0000313" key="14">
    <source>
        <dbReference type="Proteomes" id="UP000076502"/>
    </source>
</evidence>
<evidence type="ECO:0000256" key="4">
    <source>
        <dbReference type="ARBA" id="ARBA00012682"/>
    </source>
</evidence>
<evidence type="ECO:0000256" key="7">
    <source>
        <dbReference type="ARBA" id="ARBA00022862"/>
    </source>
</evidence>
<dbReference type="EMBL" id="KQ435207">
    <property type="protein sequence ID" value="KZC15062.1"/>
    <property type="molecule type" value="Genomic_DNA"/>
</dbReference>
<evidence type="ECO:0000256" key="5">
    <source>
        <dbReference type="ARBA" id="ARBA00022723"/>
    </source>
</evidence>
<keyword evidence="10" id="KW-1015">Disulfide bond</keyword>
<evidence type="ECO:0000256" key="1">
    <source>
        <dbReference type="ARBA" id="ARBA00001935"/>
    </source>
</evidence>